<proteinExistence type="predicted"/>
<organism evidence="2 3">
    <name type="scientific">Oryctes borbonicus</name>
    <dbReference type="NCBI Taxonomy" id="1629725"/>
    <lineage>
        <taxon>Eukaryota</taxon>
        <taxon>Metazoa</taxon>
        <taxon>Ecdysozoa</taxon>
        <taxon>Arthropoda</taxon>
        <taxon>Hexapoda</taxon>
        <taxon>Insecta</taxon>
        <taxon>Pterygota</taxon>
        <taxon>Neoptera</taxon>
        <taxon>Endopterygota</taxon>
        <taxon>Coleoptera</taxon>
        <taxon>Polyphaga</taxon>
        <taxon>Scarabaeiformia</taxon>
        <taxon>Scarabaeidae</taxon>
        <taxon>Dynastinae</taxon>
        <taxon>Oryctes</taxon>
    </lineage>
</organism>
<protein>
    <recommendedName>
        <fullName evidence="1">Zer-1-like leucine-rich repeats region domain-containing protein</fullName>
    </recommendedName>
</protein>
<sequence>MCDSPASLQEICLESICDNFLDVFEEYHVTFRTNPKYVVYEKKFRFKDSDMFLYNELSEMLFNKLVERHMLCDETLNIFSEKNTRLKKVKIRKTRKITHEGLEILKQHKVVELDCVNFKAMSIDKIIECLSPWSLANMTSVNLSKCTFIDTLRRSFMVQITTLKNLRILNLSNTELNQQSLQMICEDLKYLERLDISGTCVKDLSPLLRLSNQLTSLGVSDLKCISSMMDIIMRLTSLRHLDISLVNETTENLEKDVINQLLFFPESLPELISLEISGWRSVIDGLTLETFVLAHPKLKYLGIVMNAAAFEQIFTEPNYKHYKHDLVVAGLASENQIKVTLRYHYEKPIYVQKALYHLFQLTASFNGARADVVELVLSAMGEHPNKFGVQVAATACLYNLTRGELSKSI</sequence>
<evidence type="ECO:0000313" key="3">
    <source>
        <dbReference type="Proteomes" id="UP000051574"/>
    </source>
</evidence>
<keyword evidence="3" id="KW-1185">Reference proteome</keyword>
<dbReference type="SUPFAM" id="SSF52047">
    <property type="entry name" value="RNI-like"/>
    <property type="match status" value="1"/>
</dbReference>
<dbReference type="InterPro" id="IPR056845">
    <property type="entry name" value="LRR_Zer-1"/>
</dbReference>
<dbReference type="OrthoDB" id="5783533at2759"/>
<dbReference type="GO" id="GO:0031462">
    <property type="term" value="C:Cul2-RING ubiquitin ligase complex"/>
    <property type="evidence" value="ECO:0007669"/>
    <property type="project" value="TreeGrafter"/>
</dbReference>
<feature type="non-terminal residue" evidence="2">
    <location>
        <position position="409"/>
    </location>
</feature>
<dbReference type="EMBL" id="LJIG01002408">
    <property type="protein sequence ID" value="KRT84532.1"/>
    <property type="molecule type" value="Genomic_DNA"/>
</dbReference>
<dbReference type="Proteomes" id="UP000051574">
    <property type="component" value="Unassembled WGS sequence"/>
</dbReference>
<dbReference type="Gene3D" id="3.80.10.10">
    <property type="entry name" value="Ribonuclease Inhibitor"/>
    <property type="match status" value="1"/>
</dbReference>
<accession>A0A0T6BB41</accession>
<feature type="domain" description="Zer-1-like leucine-rich repeats region" evidence="1">
    <location>
        <begin position="201"/>
        <end position="278"/>
    </location>
</feature>
<reference evidence="2 3" key="1">
    <citation type="submission" date="2015-09" db="EMBL/GenBank/DDBJ databases">
        <title>Draft genome of the scarab beetle Oryctes borbonicus.</title>
        <authorList>
            <person name="Meyer J.M."/>
            <person name="Markov G.V."/>
            <person name="Baskaran P."/>
            <person name="Herrmann M."/>
            <person name="Sommer R.J."/>
            <person name="Roedelsperger C."/>
        </authorList>
    </citation>
    <scope>NUCLEOTIDE SEQUENCE [LARGE SCALE GENOMIC DNA]</scope>
    <source>
        <strain evidence="2">OB123</strain>
        <tissue evidence="2">Whole animal</tissue>
    </source>
</reference>
<name>A0A0T6BB41_9SCAR</name>
<gene>
    <name evidence="2" type="ORF">AMK59_1930</name>
</gene>
<dbReference type="InterPro" id="IPR051341">
    <property type="entry name" value="Zyg-11_UBL_adapter"/>
</dbReference>
<dbReference type="AlphaFoldDB" id="A0A0T6BB41"/>
<dbReference type="InterPro" id="IPR032675">
    <property type="entry name" value="LRR_dom_sf"/>
</dbReference>
<dbReference type="Pfam" id="PF25013">
    <property type="entry name" value="LRR_Zer-1"/>
    <property type="match status" value="1"/>
</dbReference>
<dbReference type="PANTHER" id="PTHR12904:SF22">
    <property type="entry name" value="ZYG-11 FAMILY MEMBER B, CELL CYCLE REGULATOR"/>
    <property type="match status" value="1"/>
</dbReference>
<evidence type="ECO:0000259" key="1">
    <source>
        <dbReference type="Pfam" id="PF25013"/>
    </source>
</evidence>
<comment type="caution">
    <text evidence="2">The sequence shown here is derived from an EMBL/GenBank/DDBJ whole genome shotgun (WGS) entry which is preliminary data.</text>
</comment>
<dbReference type="PANTHER" id="PTHR12904">
    <property type="match status" value="1"/>
</dbReference>
<evidence type="ECO:0000313" key="2">
    <source>
        <dbReference type="EMBL" id="KRT84532.1"/>
    </source>
</evidence>